<feature type="region of interest" description="Disordered" evidence="1">
    <location>
        <begin position="1"/>
        <end position="22"/>
    </location>
</feature>
<dbReference type="OrthoDB" id="3706093at2759"/>
<keyword evidence="3" id="KW-1185">Reference proteome</keyword>
<name>A0A9P4GX34_9PLEO</name>
<sequence>MLLHPLSASTQNLKSRDATTRIREAPASPRATRIYPFVVRVLNLMAFDLDNVKPLDPNTDFSNIKVNDVSWVEGSGKEVQWKNSDVTVIEKDSDGKEHFKPLSSGRDGSLMLNSGMSLYIAGRNRAIGVLSSFYRGGVSTICSVCIIGVSYVSSKETYKNTNVHRLLHLSFREFLVDPQKQEKSPFWVDELSTHKKLASCCLELMSGPSGLRQDMCGLLGPGVLRSEIHYGTFASTLPPEL</sequence>
<gene>
    <name evidence="2" type="ORF">EK21DRAFT_95184</name>
</gene>
<protein>
    <submittedName>
        <fullName evidence="2">Uncharacterized protein</fullName>
    </submittedName>
</protein>
<evidence type="ECO:0000313" key="2">
    <source>
        <dbReference type="EMBL" id="KAF2023105.1"/>
    </source>
</evidence>
<organism evidence="2 3">
    <name type="scientific">Setomelanomma holmii</name>
    <dbReference type="NCBI Taxonomy" id="210430"/>
    <lineage>
        <taxon>Eukaryota</taxon>
        <taxon>Fungi</taxon>
        <taxon>Dikarya</taxon>
        <taxon>Ascomycota</taxon>
        <taxon>Pezizomycotina</taxon>
        <taxon>Dothideomycetes</taxon>
        <taxon>Pleosporomycetidae</taxon>
        <taxon>Pleosporales</taxon>
        <taxon>Pleosporineae</taxon>
        <taxon>Phaeosphaeriaceae</taxon>
        <taxon>Setomelanomma</taxon>
    </lineage>
</organism>
<accession>A0A9P4GX34</accession>
<dbReference type="EMBL" id="ML978380">
    <property type="protein sequence ID" value="KAF2023105.1"/>
    <property type="molecule type" value="Genomic_DNA"/>
</dbReference>
<reference evidence="2" key="1">
    <citation type="journal article" date="2020" name="Stud. Mycol.">
        <title>101 Dothideomycetes genomes: a test case for predicting lifestyles and emergence of pathogens.</title>
        <authorList>
            <person name="Haridas S."/>
            <person name="Albert R."/>
            <person name="Binder M."/>
            <person name="Bloem J."/>
            <person name="Labutti K."/>
            <person name="Salamov A."/>
            <person name="Andreopoulos B."/>
            <person name="Baker S."/>
            <person name="Barry K."/>
            <person name="Bills G."/>
            <person name="Bluhm B."/>
            <person name="Cannon C."/>
            <person name="Castanera R."/>
            <person name="Culley D."/>
            <person name="Daum C."/>
            <person name="Ezra D."/>
            <person name="Gonzalez J."/>
            <person name="Henrissat B."/>
            <person name="Kuo A."/>
            <person name="Liang C."/>
            <person name="Lipzen A."/>
            <person name="Lutzoni F."/>
            <person name="Magnuson J."/>
            <person name="Mondo S."/>
            <person name="Nolan M."/>
            <person name="Ohm R."/>
            <person name="Pangilinan J."/>
            <person name="Park H.-J."/>
            <person name="Ramirez L."/>
            <person name="Alfaro M."/>
            <person name="Sun H."/>
            <person name="Tritt A."/>
            <person name="Yoshinaga Y."/>
            <person name="Zwiers L.-H."/>
            <person name="Turgeon B."/>
            <person name="Goodwin S."/>
            <person name="Spatafora J."/>
            <person name="Crous P."/>
            <person name="Grigoriev I."/>
        </authorList>
    </citation>
    <scope>NUCLEOTIDE SEQUENCE</scope>
    <source>
        <strain evidence="2">CBS 110217</strain>
    </source>
</reference>
<dbReference type="Proteomes" id="UP000799777">
    <property type="component" value="Unassembled WGS sequence"/>
</dbReference>
<comment type="caution">
    <text evidence="2">The sequence shown here is derived from an EMBL/GenBank/DDBJ whole genome shotgun (WGS) entry which is preliminary data.</text>
</comment>
<dbReference type="AlphaFoldDB" id="A0A9P4GX34"/>
<proteinExistence type="predicted"/>
<evidence type="ECO:0000256" key="1">
    <source>
        <dbReference type="SAM" id="MobiDB-lite"/>
    </source>
</evidence>
<evidence type="ECO:0000313" key="3">
    <source>
        <dbReference type="Proteomes" id="UP000799777"/>
    </source>
</evidence>